<name>A0A7Z2GLD6_9BURK</name>
<evidence type="ECO:0000313" key="2">
    <source>
        <dbReference type="Proteomes" id="UP000433577"/>
    </source>
</evidence>
<dbReference type="GO" id="GO:0019634">
    <property type="term" value="P:organic phosphonate metabolic process"/>
    <property type="evidence" value="ECO:0007669"/>
    <property type="project" value="InterPro"/>
</dbReference>
<dbReference type="InterPro" id="IPR008772">
    <property type="entry name" value="Phosphonate_metab_PhnH"/>
</dbReference>
<keyword evidence="1" id="KW-0456">Lyase</keyword>
<protein>
    <submittedName>
        <fullName evidence="1">Phosphonate C-P lyase system protein PhnH</fullName>
    </submittedName>
</protein>
<keyword evidence="2" id="KW-1185">Reference proteome</keyword>
<dbReference type="Proteomes" id="UP000433577">
    <property type="component" value="Chromosome 2"/>
</dbReference>
<dbReference type="GO" id="GO:0016829">
    <property type="term" value="F:lyase activity"/>
    <property type="evidence" value="ECO:0007669"/>
    <property type="project" value="UniProtKB-KW"/>
</dbReference>
<gene>
    <name evidence="1" type="primary">phnH</name>
    <name evidence="1" type="ORF">FAZ98_19560</name>
</gene>
<dbReference type="PIRSF" id="PIRSF020680">
    <property type="entry name" value="PhnH"/>
    <property type="match status" value="1"/>
</dbReference>
<reference evidence="1 2" key="1">
    <citation type="submission" date="2019-12" db="EMBL/GenBank/DDBJ databases">
        <title>Paraburkholderia acidiphila 7Q-K02 sp. nov and Paraburkholderia acidisoli DHF22 sp. nov., two strains isolated from forest soil.</title>
        <authorList>
            <person name="Gao Z."/>
            <person name="Qiu L."/>
        </authorList>
    </citation>
    <scope>NUCLEOTIDE SEQUENCE [LARGE SCALE GENOMIC DNA]</scope>
    <source>
        <strain evidence="1 2">DHF22</strain>
    </source>
</reference>
<dbReference type="EMBL" id="CP046914">
    <property type="protein sequence ID" value="QGZ63942.1"/>
    <property type="molecule type" value="Genomic_DNA"/>
</dbReference>
<dbReference type="AlphaFoldDB" id="A0A7Z2GLD6"/>
<dbReference type="InterPro" id="IPR038058">
    <property type="entry name" value="PhnH-like_sp"/>
</dbReference>
<organism evidence="1 2">
    <name type="scientific">Paraburkholderia acidisoli</name>
    <dbReference type="NCBI Taxonomy" id="2571748"/>
    <lineage>
        <taxon>Bacteria</taxon>
        <taxon>Pseudomonadati</taxon>
        <taxon>Pseudomonadota</taxon>
        <taxon>Betaproteobacteria</taxon>
        <taxon>Burkholderiales</taxon>
        <taxon>Burkholderiaceae</taxon>
        <taxon>Paraburkholderia</taxon>
    </lineage>
</organism>
<dbReference type="SUPFAM" id="SSF159709">
    <property type="entry name" value="PhnH-like"/>
    <property type="match status" value="1"/>
</dbReference>
<proteinExistence type="predicted"/>
<dbReference type="Pfam" id="PF05845">
    <property type="entry name" value="PhnH"/>
    <property type="match status" value="1"/>
</dbReference>
<dbReference type="OrthoDB" id="9814509at2"/>
<dbReference type="NCBIfam" id="TIGR03292">
    <property type="entry name" value="PhnH_redo"/>
    <property type="match status" value="1"/>
</dbReference>
<dbReference type="RefSeq" id="WP_158952997.1">
    <property type="nucleotide sequence ID" value="NZ_CP046914.1"/>
</dbReference>
<accession>A0A7Z2GLD6</accession>
<dbReference type="Gene3D" id="3.40.50.11310">
    <property type="entry name" value="Bacterial phosphonate metabolism protein PhnH"/>
    <property type="match status" value="1"/>
</dbReference>
<evidence type="ECO:0000313" key="1">
    <source>
        <dbReference type="EMBL" id="QGZ63942.1"/>
    </source>
</evidence>
<dbReference type="KEGG" id="pacs:FAZ98_19560"/>
<sequence length="223" mass="22823">MNDERSAKAATQALLASLAPGFGDPVHDTQAVFRTLLDALARPGTIGVIETPLPCADAAAGSPAAGSPAPENRAGLAAFAALLALADYATPVWLAQPDAALAAALRFHAGAPLAPAPHAAAFAYVHDAHTLPPLDAFTSGSPESPELSATVFVRVDALTGGAPLTLRGPGIATTRSVAPAGLPERFWRERAALAPLFPCGIDFYLVCGDSLMGLPRTTFVEMH</sequence>